<dbReference type="RefSeq" id="XP_068137813.1">
    <property type="nucleotide sequence ID" value="XM_068281712.1"/>
</dbReference>
<proteinExistence type="predicted"/>
<name>A0A1D8N4B7_YARLL</name>
<dbReference type="AlphaFoldDB" id="A0A1D8N4B7"/>
<dbReference type="EMBL" id="CP017553">
    <property type="protein sequence ID" value="AOW00465.1"/>
    <property type="molecule type" value="Genomic_DNA"/>
</dbReference>
<accession>A0A1D8N4B7</accession>
<dbReference type="GeneID" id="94582371"/>
<reference evidence="1 2" key="1">
    <citation type="journal article" date="2016" name="PLoS ONE">
        <title>Sequence Assembly of Yarrowia lipolytica Strain W29/CLIB89 Shows Transposable Element Diversity.</title>
        <authorList>
            <person name="Magnan C."/>
            <person name="Yu J."/>
            <person name="Chang I."/>
            <person name="Jahn E."/>
            <person name="Kanomata Y."/>
            <person name="Wu J."/>
            <person name="Zeller M."/>
            <person name="Oakes M."/>
            <person name="Baldi P."/>
            <person name="Sandmeyer S."/>
        </authorList>
    </citation>
    <scope>NUCLEOTIDE SEQUENCE [LARGE SCALE GENOMIC DNA]</scope>
    <source>
        <strain evidence="2">CLIB89(W29)</strain>
    </source>
</reference>
<evidence type="ECO:0000313" key="1">
    <source>
        <dbReference type="EMBL" id="AOW00465.1"/>
    </source>
</evidence>
<dbReference type="Proteomes" id="UP000182444">
    <property type="component" value="Chromosome 1A"/>
</dbReference>
<protein>
    <submittedName>
        <fullName evidence="1">Uncharacterized protein</fullName>
    </submittedName>
</protein>
<gene>
    <name evidence="1" type="ORF">YALI1_A09776g</name>
</gene>
<dbReference type="VEuPathDB" id="FungiDB:YALI1_A09776g"/>
<sequence length="111" mass="13467">MYQRPVQYYILWRLYLTRIQHIINSGRYECQYAYCERYVLGYYSYGTGFSFTMYDLPHLITFTVINMCRIIGALWPCHSIRLLTQCRNPNLLHYVAFHMISPWSPHQWTVV</sequence>
<evidence type="ECO:0000313" key="2">
    <source>
        <dbReference type="Proteomes" id="UP000182444"/>
    </source>
</evidence>
<organism evidence="1 2">
    <name type="scientific">Yarrowia lipolytica</name>
    <name type="common">Candida lipolytica</name>
    <dbReference type="NCBI Taxonomy" id="4952"/>
    <lineage>
        <taxon>Eukaryota</taxon>
        <taxon>Fungi</taxon>
        <taxon>Dikarya</taxon>
        <taxon>Ascomycota</taxon>
        <taxon>Saccharomycotina</taxon>
        <taxon>Dipodascomycetes</taxon>
        <taxon>Dipodascales</taxon>
        <taxon>Dipodascales incertae sedis</taxon>
        <taxon>Yarrowia</taxon>
    </lineage>
</organism>